<evidence type="ECO:0000313" key="2">
    <source>
        <dbReference type="EMBL" id="WVZ02598.1"/>
    </source>
</evidence>
<sequence length="192" mass="22882">METKIDLFTKNKISYDDLYNDSRYRNEEKRNKLSNEFINRTKLIDKKLISLNIFENKIRFCNDETKKKYLTKTKDPFLNGPFRGRIKKGFSTSIQHEKTYKKNHIFINKIQDIFLSNKIDKKNNSNSPKLEENRKTFDNKLLVTTFLFNLISKFSKTLVSSLNSQVPYKEPEQVKMNSNYDTEKKTNNKNII</sequence>
<dbReference type="AlphaFoldDB" id="A0AAQ3RRJ8"/>
<comment type="subcellular location">
    <subcellularLocation>
        <location evidence="1">Membrane</location>
        <topology evidence="1">Multi-pass membrane protein</topology>
    </subcellularLocation>
</comment>
<dbReference type="Pfam" id="PF05758">
    <property type="entry name" value="Ycf1"/>
    <property type="match status" value="1"/>
</dbReference>
<dbReference type="Proteomes" id="UP001374535">
    <property type="component" value="Chromosome 7"/>
</dbReference>
<gene>
    <name evidence="2" type="ORF">V8G54_023404</name>
</gene>
<evidence type="ECO:0000313" key="3">
    <source>
        <dbReference type="Proteomes" id="UP001374535"/>
    </source>
</evidence>
<dbReference type="GO" id="GO:0016020">
    <property type="term" value="C:membrane"/>
    <property type="evidence" value="ECO:0007669"/>
    <property type="project" value="UniProtKB-SubCell"/>
</dbReference>
<name>A0AAQ3RRJ8_VIGMU</name>
<reference evidence="2 3" key="1">
    <citation type="journal article" date="2023" name="Life. Sci Alliance">
        <title>Evolutionary insights into 3D genome organization and epigenetic landscape of Vigna mungo.</title>
        <authorList>
            <person name="Junaid A."/>
            <person name="Singh B."/>
            <person name="Bhatia S."/>
        </authorList>
    </citation>
    <scope>NUCLEOTIDE SEQUENCE [LARGE SCALE GENOMIC DNA]</scope>
    <source>
        <strain evidence="2">Urdbean</strain>
    </source>
</reference>
<dbReference type="InterPro" id="IPR008896">
    <property type="entry name" value="TIC214"/>
</dbReference>
<organism evidence="2 3">
    <name type="scientific">Vigna mungo</name>
    <name type="common">Black gram</name>
    <name type="synonym">Phaseolus mungo</name>
    <dbReference type="NCBI Taxonomy" id="3915"/>
    <lineage>
        <taxon>Eukaryota</taxon>
        <taxon>Viridiplantae</taxon>
        <taxon>Streptophyta</taxon>
        <taxon>Embryophyta</taxon>
        <taxon>Tracheophyta</taxon>
        <taxon>Spermatophyta</taxon>
        <taxon>Magnoliopsida</taxon>
        <taxon>eudicotyledons</taxon>
        <taxon>Gunneridae</taxon>
        <taxon>Pentapetalae</taxon>
        <taxon>rosids</taxon>
        <taxon>fabids</taxon>
        <taxon>Fabales</taxon>
        <taxon>Fabaceae</taxon>
        <taxon>Papilionoideae</taxon>
        <taxon>50 kb inversion clade</taxon>
        <taxon>NPAAA clade</taxon>
        <taxon>indigoferoid/millettioid clade</taxon>
        <taxon>Phaseoleae</taxon>
        <taxon>Vigna</taxon>
    </lineage>
</organism>
<keyword evidence="3" id="KW-1185">Reference proteome</keyword>
<evidence type="ECO:0008006" key="4">
    <source>
        <dbReference type="Google" id="ProtNLM"/>
    </source>
</evidence>
<protein>
    <recommendedName>
        <fullName evidence="4">Translocon at the inner envelope membrane of chloroplasts 214</fullName>
    </recommendedName>
</protein>
<accession>A0AAQ3RRJ8</accession>
<proteinExistence type="predicted"/>
<evidence type="ECO:0000256" key="1">
    <source>
        <dbReference type="ARBA" id="ARBA00004141"/>
    </source>
</evidence>
<dbReference type="EMBL" id="CP144694">
    <property type="protein sequence ID" value="WVZ02598.1"/>
    <property type="molecule type" value="Genomic_DNA"/>
</dbReference>